<feature type="domain" description="RmlD-like substrate binding" evidence="1">
    <location>
        <begin position="148"/>
        <end position="443"/>
    </location>
</feature>
<dbReference type="NCBIfam" id="TIGR01221">
    <property type="entry name" value="rmlC"/>
    <property type="match status" value="1"/>
</dbReference>
<organism evidence="2">
    <name type="scientific">Knufia peltigerae</name>
    <dbReference type="NCBI Taxonomy" id="1002370"/>
    <lineage>
        <taxon>Eukaryota</taxon>
        <taxon>Fungi</taxon>
        <taxon>Dikarya</taxon>
        <taxon>Ascomycota</taxon>
        <taxon>Pezizomycotina</taxon>
        <taxon>Eurotiomycetes</taxon>
        <taxon>Chaetothyriomycetidae</taxon>
        <taxon>Chaetothyriales</taxon>
        <taxon>Trichomeriaceae</taxon>
        <taxon>Knufia</taxon>
    </lineage>
</organism>
<dbReference type="InterPro" id="IPR014710">
    <property type="entry name" value="RmlC-like_jellyroll"/>
</dbReference>
<dbReference type="CDD" id="cd00438">
    <property type="entry name" value="cupin_RmlC"/>
    <property type="match status" value="1"/>
</dbReference>
<dbReference type="AlphaFoldDB" id="A0AA38Y196"/>
<dbReference type="Pfam" id="PF04321">
    <property type="entry name" value="RmlD_sub_bind"/>
    <property type="match status" value="1"/>
</dbReference>
<protein>
    <recommendedName>
        <fullName evidence="1">RmlD-like substrate binding domain-containing protein</fullName>
    </recommendedName>
</protein>
<dbReference type="PANTHER" id="PTHR10491">
    <property type="entry name" value="DTDP-4-DEHYDRORHAMNOSE REDUCTASE"/>
    <property type="match status" value="1"/>
</dbReference>
<dbReference type="InterPro" id="IPR011051">
    <property type="entry name" value="RmlC_Cupin_sf"/>
</dbReference>
<dbReference type="Pfam" id="PF00908">
    <property type="entry name" value="dTDP_sugar_isom"/>
    <property type="match status" value="1"/>
</dbReference>
<sequence>MFGDERGFFFEAWNASRFGEIGLPDRFVQSNVSSSSKGVLRGLHYQWPRPQGKLVSVLQGEVYDVAVDIRRGSATFGQWEAVVLSAQNKRQFWIPEGFAHGFAVLSDTALFHYLCTDVYVAEADAGIRRAGAFPAGRTRRPSAGLRAMTVLVLGGNGQLGQQLLRALAPLGRVVATTRSGWLPDGRICEAADFSQPDSLPVLLDRLQPAVVVNAAAYTAVDRAEQDTVAAFAANAVAPDVIARWCADHGALLVHYSTDYVFDGNARVPYREGDPTAPLGVYGTSKRDGEDAVRAAGGSHLILRTAWVYAAHGTNFLRTMLRLGAEREQLKVVADQIGTPTPAALIAEVTAQLLQHPRRRSGTWHLTACGQTSWHGFAEAIFAEALAVRVLTRVPVVEAITSAEYPTVARRPAWSVLDNHALQHDFNIVLPTWQQALRGVMAELATRQQG</sequence>
<reference evidence="2" key="1">
    <citation type="submission" date="2022-10" db="EMBL/GenBank/DDBJ databases">
        <title>Culturing micro-colonial fungi from biological soil crusts in the Mojave desert and describing Neophaeococcomyces mojavensis, and introducing the new genera and species Taxawa tesnikishii.</title>
        <authorList>
            <person name="Kurbessoian T."/>
            <person name="Stajich J.E."/>
        </authorList>
    </citation>
    <scope>NUCLEOTIDE SEQUENCE</scope>
    <source>
        <strain evidence="2">TK_35</strain>
    </source>
</reference>
<gene>
    <name evidence="2" type="ORF">H2204_007811</name>
</gene>
<comment type="caution">
    <text evidence="2">The sequence shown here is derived from an EMBL/GenBank/DDBJ whole genome shotgun (WGS) entry which is preliminary data.</text>
</comment>
<dbReference type="GO" id="GO:0008830">
    <property type="term" value="F:dTDP-4-dehydrorhamnose 3,5-epimerase activity"/>
    <property type="evidence" value="ECO:0007669"/>
    <property type="project" value="InterPro"/>
</dbReference>
<dbReference type="CDD" id="cd05254">
    <property type="entry name" value="dTDP_HR_like_SDR_e"/>
    <property type="match status" value="1"/>
</dbReference>
<evidence type="ECO:0000313" key="2">
    <source>
        <dbReference type="EMBL" id="KAJ9632724.1"/>
    </source>
</evidence>
<dbReference type="Gene3D" id="3.40.50.720">
    <property type="entry name" value="NAD(P)-binding Rossmann-like Domain"/>
    <property type="match status" value="1"/>
</dbReference>
<proteinExistence type="predicted"/>
<dbReference type="EMBL" id="JAPDRN010000054">
    <property type="protein sequence ID" value="KAJ9632724.1"/>
    <property type="molecule type" value="Genomic_DNA"/>
</dbReference>
<dbReference type="SUPFAM" id="SSF51735">
    <property type="entry name" value="NAD(P)-binding Rossmann-fold domains"/>
    <property type="match status" value="1"/>
</dbReference>
<evidence type="ECO:0000259" key="1">
    <source>
        <dbReference type="Pfam" id="PF04321"/>
    </source>
</evidence>
<accession>A0AA38Y196</accession>
<dbReference type="Gene3D" id="3.90.25.10">
    <property type="entry name" value="UDP-galactose 4-epimerase, domain 1"/>
    <property type="match status" value="1"/>
</dbReference>
<dbReference type="PANTHER" id="PTHR10491:SF4">
    <property type="entry name" value="METHIONINE ADENOSYLTRANSFERASE 2 SUBUNIT BETA"/>
    <property type="match status" value="1"/>
</dbReference>
<dbReference type="SUPFAM" id="SSF51182">
    <property type="entry name" value="RmlC-like cupins"/>
    <property type="match status" value="1"/>
</dbReference>
<dbReference type="GO" id="GO:0019305">
    <property type="term" value="P:dTDP-rhamnose biosynthetic process"/>
    <property type="evidence" value="ECO:0007669"/>
    <property type="project" value="TreeGrafter"/>
</dbReference>
<dbReference type="Gene3D" id="2.60.120.10">
    <property type="entry name" value="Jelly Rolls"/>
    <property type="match status" value="1"/>
</dbReference>
<dbReference type="InterPro" id="IPR029903">
    <property type="entry name" value="RmlD-like-bd"/>
</dbReference>
<dbReference type="InterPro" id="IPR005913">
    <property type="entry name" value="dTDP_dehydrorham_reduct"/>
</dbReference>
<dbReference type="NCBIfam" id="TIGR01214">
    <property type="entry name" value="rmlD"/>
    <property type="match status" value="1"/>
</dbReference>
<dbReference type="InterPro" id="IPR036291">
    <property type="entry name" value="NAD(P)-bd_dom_sf"/>
</dbReference>
<name>A0AA38Y196_9EURO</name>
<dbReference type="InterPro" id="IPR000888">
    <property type="entry name" value="RmlC-like"/>
</dbReference>
<dbReference type="GO" id="GO:0005829">
    <property type="term" value="C:cytosol"/>
    <property type="evidence" value="ECO:0007669"/>
    <property type="project" value="TreeGrafter"/>
</dbReference>
<dbReference type="GO" id="GO:0008831">
    <property type="term" value="F:dTDP-4-dehydrorhamnose reductase activity"/>
    <property type="evidence" value="ECO:0007669"/>
    <property type="project" value="TreeGrafter"/>
</dbReference>